<feature type="compositionally biased region" description="Low complexity" evidence="12">
    <location>
        <begin position="1406"/>
        <end position="1425"/>
    </location>
</feature>
<feature type="domain" description="Mediator complex subunit Med13 C-terminal" evidence="13">
    <location>
        <begin position="1263"/>
        <end position="1617"/>
    </location>
</feature>
<feature type="compositionally biased region" description="Low complexity" evidence="12">
    <location>
        <begin position="801"/>
        <end position="810"/>
    </location>
</feature>
<feature type="region of interest" description="Disordered" evidence="12">
    <location>
        <begin position="108"/>
        <end position="156"/>
    </location>
</feature>
<feature type="region of interest" description="Disordered" evidence="12">
    <location>
        <begin position="1399"/>
        <end position="1452"/>
    </location>
</feature>
<feature type="region of interest" description="Disordered" evidence="12">
    <location>
        <begin position="790"/>
        <end position="824"/>
    </location>
</feature>
<dbReference type="Pfam" id="PF11597">
    <property type="entry name" value="Med13_N"/>
    <property type="match status" value="1"/>
</dbReference>
<evidence type="ECO:0000256" key="10">
    <source>
        <dbReference type="ARBA" id="ARBA00032008"/>
    </source>
</evidence>
<comment type="subunit">
    <text evidence="11">Component of the SRB8-11 complex, which itself associates with the Mediator complex.</text>
</comment>
<feature type="domain" description="MID" evidence="15">
    <location>
        <begin position="1071"/>
        <end position="1248"/>
    </location>
</feature>
<evidence type="ECO:0000259" key="14">
    <source>
        <dbReference type="Pfam" id="PF11597"/>
    </source>
</evidence>
<feature type="compositionally biased region" description="Low complexity" evidence="12">
    <location>
        <begin position="119"/>
        <end position="132"/>
    </location>
</feature>
<feature type="region of interest" description="Disordered" evidence="12">
    <location>
        <begin position="735"/>
        <end position="767"/>
    </location>
</feature>
<evidence type="ECO:0000313" key="16">
    <source>
        <dbReference type="EMBL" id="KAF2250237.1"/>
    </source>
</evidence>
<organism evidence="16 17">
    <name type="scientific">Trematosphaeria pertusa</name>
    <dbReference type="NCBI Taxonomy" id="390896"/>
    <lineage>
        <taxon>Eukaryota</taxon>
        <taxon>Fungi</taxon>
        <taxon>Dikarya</taxon>
        <taxon>Ascomycota</taxon>
        <taxon>Pezizomycotina</taxon>
        <taxon>Dothideomycetes</taxon>
        <taxon>Pleosporomycetidae</taxon>
        <taxon>Pleosporales</taxon>
        <taxon>Massarineae</taxon>
        <taxon>Trematosphaeriaceae</taxon>
        <taxon>Trematosphaeria</taxon>
    </lineage>
</organism>
<comment type="similarity">
    <text evidence="2 11">Belongs to the Mediator complex subunit 13 family.</text>
</comment>
<dbReference type="PANTHER" id="PTHR48249">
    <property type="entry name" value="MEDIATOR OF RNA POLYMERASE II TRANSCRIPTION SUBUNIT 13"/>
    <property type="match status" value="1"/>
</dbReference>
<evidence type="ECO:0000256" key="7">
    <source>
        <dbReference type="ARBA" id="ARBA00023163"/>
    </source>
</evidence>
<feature type="region of interest" description="Disordered" evidence="12">
    <location>
        <begin position="572"/>
        <end position="609"/>
    </location>
</feature>
<dbReference type="EMBL" id="ML987194">
    <property type="protein sequence ID" value="KAF2250237.1"/>
    <property type="molecule type" value="Genomic_DNA"/>
</dbReference>
<evidence type="ECO:0000313" key="17">
    <source>
        <dbReference type="Proteomes" id="UP000800094"/>
    </source>
</evidence>
<feature type="compositionally biased region" description="Acidic residues" evidence="12">
    <location>
        <begin position="572"/>
        <end position="583"/>
    </location>
</feature>
<feature type="region of interest" description="Disordered" evidence="12">
    <location>
        <begin position="631"/>
        <end position="660"/>
    </location>
</feature>
<dbReference type="RefSeq" id="XP_033685241.1">
    <property type="nucleotide sequence ID" value="XM_033833252.1"/>
</dbReference>
<dbReference type="InterPro" id="IPR021643">
    <property type="entry name" value="Mediator_Med13_N"/>
</dbReference>
<gene>
    <name evidence="16" type="ORF">BU26DRAFT_564110</name>
</gene>
<feature type="compositionally biased region" description="Basic and acidic residues" evidence="12">
    <location>
        <begin position="638"/>
        <end position="648"/>
    </location>
</feature>
<dbReference type="Pfam" id="PF18296">
    <property type="entry name" value="MID_MedPIWI"/>
    <property type="match status" value="1"/>
</dbReference>
<dbReference type="GO" id="GO:0016592">
    <property type="term" value="C:mediator complex"/>
    <property type="evidence" value="ECO:0007669"/>
    <property type="project" value="InterPro"/>
</dbReference>
<keyword evidence="5 11" id="KW-0805">Transcription regulation</keyword>
<dbReference type="InterPro" id="IPR041285">
    <property type="entry name" value="MID_MedPIWI"/>
</dbReference>
<evidence type="ECO:0000256" key="12">
    <source>
        <dbReference type="SAM" id="MobiDB-lite"/>
    </source>
</evidence>
<feature type="compositionally biased region" description="Basic and acidic residues" evidence="12">
    <location>
        <begin position="747"/>
        <end position="759"/>
    </location>
</feature>
<keyword evidence="17" id="KW-1185">Reference proteome</keyword>
<dbReference type="PANTHER" id="PTHR48249:SF3">
    <property type="entry name" value="MEDIATOR OF RNA POLYMERASE II TRANSCRIPTION SUBUNIT 13"/>
    <property type="match status" value="1"/>
</dbReference>
<dbReference type="Pfam" id="PF06333">
    <property type="entry name" value="Med13_C"/>
    <property type="match status" value="1"/>
</dbReference>
<dbReference type="GeneID" id="54586582"/>
<evidence type="ECO:0000256" key="9">
    <source>
        <dbReference type="ARBA" id="ARBA00025661"/>
    </source>
</evidence>
<dbReference type="GO" id="GO:0003713">
    <property type="term" value="F:transcription coactivator activity"/>
    <property type="evidence" value="ECO:0007669"/>
    <property type="project" value="TreeGrafter"/>
</dbReference>
<dbReference type="GO" id="GO:0045944">
    <property type="term" value="P:positive regulation of transcription by RNA polymerase II"/>
    <property type="evidence" value="ECO:0007669"/>
    <property type="project" value="TreeGrafter"/>
</dbReference>
<evidence type="ECO:0000256" key="6">
    <source>
        <dbReference type="ARBA" id="ARBA00023159"/>
    </source>
</evidence>
<keyword evidence="4 11" id="KW-0678">Repressor</keyword>
<evidence type="ECO:0000256" key="11">
    <source>
        <dbReference type="RuleBase" id="RU364134"/>
    </source>
</evidence>
<dbReference type="InterPro" id="IPR051139">
    <property type="entry name" value="Mediator_complx_sub13"/>
</dbReference>
<feature type="domain" description="Mediator complex subunit Med13 N-terminal" evidence="14">
    <location>
        <begin position="1"/>
        <end position="371"/>
    </location>
</feature>
<keyword evidence="6 11" id="KW-0010">Activator</keyword>
<feature type="compositionally biased region" description="Low complexity" evidence="12">
    <location>
        <begin position="1536"/>
        <end position="1549"/>
    </location>
</feature>
<name>A0A6A6IJ79_9PLEO</name>
<proteinExistence type="inferred from homology"/>
<dbReference type="OrthoDB" id="103819at2759"/>
<protein>
    <recommendedName>
        <fullName evidence="3 11">Mediator of RNA polymerase II transcription subunit 13</fullName>
    </recommendedName>
    <alternativeName>
        <fullName evidence="10 11">Mediator complex subunit 13</fullName>
    </alternativeName>
</protein>
<evidence type="ECO:0000256" key="8">
    <source>
        <dbReference type="ARBA" id="ARBA00023242"/>
    </source>
</evidence>
<comment type="function">
    <text evidence="9 11">Component of the SRB8-11 complex. The SRB8-11 complex is a regulatory module of the Mediator complex which is itself involved in regulation of basal and activated RNA polymerase II-dependent transcription. The SRB8-11 complex may be involved in the transcriptional repression of a subset of genes regulated by Mediator. It may inhibit the association of the Mediator complex with RNA polymerase II to form the holoenzyme complex.</text>
</comment>
<evidence type="ECO:0000256" key="4">
    <source>
        <dbReference type="ARBA" id="ARBA00022491"/>
    </source>
</evidence>
<feature type="region of interest" description="Disordered" evidence="12">
    <location>
        <begin position="1004"/>
        <end position="1030"/>
    </location>
</feature>
<evidence type="ECO:0000256" key="1">
    <source>
        <dbReference type="ARBA" id="ARBA00004123"/>
    </source>
</evidence>
<dbReference type="InterPro" id="IPR009401">
    <property type="entry name" value="Med13_C"/>
</dbReference>
<accession>A0A6A6IJ79</accession>
<evidence type="ECO:0000256" key="5">
    <source>
        <dbReference type="ARBA" id="ARBA00023015"/>
    </source>
</evidence>
<keyword evidence="7 11" id="KW-0804">Transcription</keyword>
<dbReference type="Proteomes" id="UP000800094">
    <property type="component" value="Unassembled WGS sequence"/>
</dbReference>
<feature type="region of interest" description="Disordered" evidence="12">
    <location>
        <begin position="1536"/>
        <end position="1565"/>
    </location>
</feature>
<sequence>MEFLKTCNTNAQAIGDFEAIIFQAFSATRNPPRTSSRIYDWSPTDDIREAEAELRNEEHLVVQDVSKPSWLWLFRPTTADQAGQKPPDLPVLEGYLFQREQYGIMKASDLARPPMRNANLNSNSSGSTNSPLTPGPAKGLQPGGGRLAQGTAQANNTADQQQYDSFAIYDLFTSSVVALISFHLVKDYKAVALNYRTFISKPTAEQDSEDGDSKTSAVPHWLTNVNVYWASSGTLVVSTFSLSKPEIHCLDEVATEDEQNHLLGKCVRIAPNGILAKVASFDDPLDATTDDINQRFQRKRARIAQAEQGIERWKATVKRWLGWKGYSLPNLADWNSWVKIRISQWGHIATPSPVPNQARDILWPRALCFYYSDLTTESHIETSQGNTSSQADRALEWFETSDSSGFRDPIDLAQQWFLGKPERDRVTEARRRAKKAEEDATRIKEENHGLFPSSPLNARTGTYGDLQAVSGVYPTPPDGILPGTAVSSGDTPTVSGAATNIILAPGGSNPAINLSAPQEPTHAEGHQQPLTSPGFAAPFDHYHSGGGNDDLFEDMDEDGFDGNDVTDADFNFFDEPDGEDVDMLDAPNGGDSKPTPGKQPANENSVPLIPEPEIKEESSDLMDALDNALATASGQTETGDRDMKTEQHIKKKPAADAKQAAPVLMQPTVSLSQAINPVSKEPTPPLSPRFIEKALLPSPKNKLAPQTPHKQVPVHHRDSIFNPLSFNRKMSLSDSKYQGGRFSFPSEKVKMDDDKDQQAPRRPKSLRDLPLLTKLRYAIGVASTKGIPEVSSLAREDSDLSDTSSETSSLADEDMDEDISIGPISLPGGMIIPAKRKLPTEGNATPLSATSFGSFGGESQDSAALQVDEVALTALEPTSWDWSLVNVPPPTEVSASGSRYSIPSFSPILPSMPNTPTSQPDLSLEPLDERPLSGKDSIAVAQIVTDQIVPATLDILQECPRHGVEMESTPSPSESKWQAAIKHIFSKATECNVTALASVSDVFPDLPPQAKGQQRPPPRMPNEGPATLGQHLHQINPPFIRVRRADILWDLLPPAVPFWEPLGLSPCSSGKNVVGFCVYPHSGSLRPCVENFLLNVQLAYDNCRLGNHTRVETVPEYEGGLVPCQLSTLDSPRAAFKALRDTCIQLGNLLAAKHAQMRDKDSKIDAFVIYMVDPFEKPSSIWELCSAFWTLFQAYGQGPPGRPDQIQKPDLVLQLVPIKYVASFEAPVILDSSTYATLAREVYDRCPPSAPSEDKTPLSIYTAPAFQLEEPIPRSIPFKLNAEPPQDLLHENSYIHLGYAMSLDGTWITAAWTDICGKSQAVVSYNLGTRMFGEVAKEIWHTTIEILQSRRVTWRVCITKAGVMDREEMEAWVFLVSCPTQLNLFVTLLAVDTEPPLKFTPPMPPTNAANASTANPSSTTPVSTPQAGVSPEHGLTPAATPSADNAVDPTTDPEARLVDSTDETWGIILAHRLHNSNSTNEFRPALISGLLVKRGLTCIPITTPSGIPFTPDPERGPIIVTVNMLWMGAINPTRAATSPFPPTASAGDGISPGGAGPGPQERSYSSLTWTPTVQTRAAAENLMKEVLGQFRGLGLLARLKGMRGTRHGTVPWHVAAATRGVKGLGKCVPS</sequence>
<comment type="subcellular location">
    <subcellularLocation>
        <location evidence="1 11">Nucleus</location>
    </subcellularLocation>
</comment>
<evidence type="ECO:0000256" key="3">
    <source>
        <dbReference type="ARBA" id="ARBA00019618"/>
    </source>
</evidence>
<evidence type="ECO:0000259" key="13">
    <source>
        <dbReference type="Pfam" id="PF06333"/>
    </source>
</evidence>
<evidence type="ECO:0000256" key="2">
    <source>
        <dbReference type="ARBA" id="ARBA00009354"/>
    </source>
</evidence>
<evidence type="ECO:0000259" key="15">
    <source>
        <dbReference type="Pfam" id="PF18296"/>
    </source>
</evidence>
<keyword evidence="8 11" id="KW-0539">Nucleus</keyword>
<reference evidence="16" key="1">
    <citation type="journal article" date="2020" name="Stud. Mycol.">
        <title>101 Dothideomycetes genomes: a test case for predicting lifestyles and emergence of pathogens.</title>
        <authorList>
            <person name="Haridas S."/>
            <person name="Albert R."/>
            <person name="Binder M."/>
            <person name="Bloem J."/>
            <person name="Labutti K."/>
            <person name="Salamov A."/>
            <person name="Andreopoulos B."/>
            <person name="Baker S."/>
            <person name="Barry K."/>
            <person name="Bills G."/>
            <person name="Bluhm B."/>
            <person name="Cannon C."/>
            <person name="Castanera R."/>
            <person name="Culley D."/>
            <person name="Daum C."/>
            <person name="Ezra D."/>
            <person name="Gonzalez J."/>
            <person name="Henrissat B."/>
            <person name="Kuo A."/>
            <person name="Liang C."/>
            <person name="Lipzen A."/>
            <person name="Lutzoni F."/>
            <person name="Magnuson J."/>
            <person name="Mondo S."/>
            <person name="Nolan M."/>
            <person name="Ohm R."/>
            <person name="Pangilinan J."/>
            <person name="Park H.-J."/>
            <person name="Ramirez L."/>
            <person name="Alfaro M."/>
            <person name="Sun H."/>
            <person name="Tritt A."/>
            <person name="Yoshinaga Y."/>
            <person name="Zwiers L.-H."/>
            <person name="Turgeon B."/>
            <person name="Goodwin S."/>
            <person name="Spatafora J."/>
            <person name="Crous P."/>
            <person name="Grigoriev I."/>
        </authorList>
    </citation>
    <scope>NUCLEOTIDE SEQUENCE</scope>
    <source>
        <strain evidence="16">CBS 122368</strain>
    </source>
</reference>